<dbReference type="RefSeq" id="WP_101826306.1">
    <property type="nucleotide sequence ID" value="NZ_PJZH01000023.1"/>
</dbReference>
<dbReference type="Proteomes" id="UP000234503">
    <property type="component" value="Unassembled WGS sequence"/>
</dbReference>
<dbReference type="PIRSF" id="PIRSF019404">
    <property type="entry name" value="FliJ"/>
    <property type="match status" value="1"/>
</dbReference>
<keyword evidence="13" id="KW-0969">Cilium</keyword>
<accession>A0A2N5DWE5</accession>
<keyword evidence="12" id="KW-0175">Coiled coil</keyword>
<dbReference type="AlphaFoldDB" id="A0A2N5DWE5"/>
<feature type="coiled-coil region" evidence="12">
    <location>
        <begin position="73"/>
        <end position="100"/>
    </location>
</feature>
<comment type="function">
    <text evidence="11">Flagellar protein that affects chemotactic events.</text>
</comment>
<dbReference type="InterPro" id="IPR018006">
    <property type="entry name" value="Flag_FliJ_proteobac"/>
</dbReference>
<dbReference type="GO" id="GO:0006935">
    <property type="term" value="P:chemotaxis"/>
    <property type="evidence" value="ECO:0007669"/>
    <property type="project" value="UniProtKB-UniRule"/>
</dbReference>
<keyword evidence="10 11" id="KW-1006">Bacterial flagellum protein export</keyword>
<evidence type="ECO:0000256" key="11">
    <source>
        <dbReference type="PIRNR" id="PIRNR019404"/>
    </source>
</evidence>
<dbReference type="NCBIfam" id="TIGR02473">
    <property type="entry name" value="flagell_FliJ"/>
    <property type="match status" value="1"/>
</dbReference>
<dbReference type="GO" id="GO:0015031">
    <property type="term" value="P:protein transport"/>
    <property type="evidence" value="ECO:0007669"/>
    <property type="project" value="UniProtKB-UniRule"/>
</dbReference>
<dbReference type="InterPro" id="IPR012823">
    <property type="entry name" value="Flagell_FliJ"/>
</dbReference>
<dbReference type="EMBL" id="PJZH01000023">
    <property type="protein sequence ID" value="PLR31523.1"/>
    <property type="molecule type" value="Genomic_DNA"/>
</dbReference>
<keyword evidence="14" id="KW-1185">Reference proteome</keyword>
<reference evidence="13 14" key="1">
    <citation type="submission" date="2017-12" db="EMBL/GenBank/DDBJ databases">
        <title>Characterization of six clinical isolates of Enterochimera gen. nov., a novel genus of the Yersiniaciae family and the three species Enterochimera arupensis sp. nov., Enterochimera coloradensis sp. nov, and Enterochimera californica sp. nov.</title>
        <authorList>
            <person name="Rossi A."/>
            <person name="Fisher M."/>
        </authorList>
    </citation>
    <scope>NUCLEOTIDE SEQUENCE [LARGE SCALE GENOMIC DNA]</scope>
    <source>
        <strain evidence="14">2016-Iso4</strain>
    </source>
</reference>
<evidence type="ECO:0000256" key="12">
    <source>
        <dbReference type="SAM" id="Coils"/>
    </source>
</evidence>
<evidence type="ECO:0000256" key="6">
    <source>
        <dbReference type="ARBA" id="ARBA00022500"/>
    </source>
</evidence>
<gene>
    <name evidence="13" type="primary">fliJ</name>
    <name evidence="13" type="ORF">CYR32_16815</name>
</gene>
<dbReference type="PANTHER" id="PTHR38786">
    <property type="entry name" value="FLAGELLAR FLIJ PROTEIN"/>
    <property type="match status" value="1"/>
</dbReference>
<keyword evidence="4 11" id="KW-0813">Transport</keyword>
<organism evidence="13 14">
    <name type="scientific">Chimaeribacter coloradensis</name>
    <dbReference type="NCBI Taxonomy" id="2060068"/>
    <lineage>
        <taxon>Bacteria</taxon>
        <taxon>Pseudomonadati</taxon>
        <taxon>Pseudomonadota</taxon>
        <taxon>Gammaproteobacteria</taxon>
        <taxon>Enterobacterales</taxon>
        <taxon>Yersiniaceae</taxon>
        <taxon>Chimaeribacter</taxon>
    </lineage>
</organism>
<dbReference type="Pfam" id="PF02050">
    <property type="entry name" value="FliJ"/>
    <property type="match status" value="1"/>
</dbReference>
<dbReference type="GO" id="GO:0044781">
    <property type="term" value="P:bacterial-type flagellum organization"/>
    <property type="evidence" value="ECO:0007669"/>
    <property type="project" value="UniProtKB-KW"/>
</dbReference>
<keyword evidence="9 11" id="KW-0472">Membrane</keyword>
<dbReference type="PANTHER" id="PTHR38786:SF1">
    <property type="entry name" value="FLAGELLAR FLIJ PROTEIN"/>
    <property type="match status" value="1"/>
</dbReference>
<keyword evidence="7 11" id="KW-1005">Bacterial flagellum biogenesis</keyword>
<comment type="caution">
    <text evidence="13">The sequence shown here is derived from an EMBL/GenBank/DDBJ whole genome shotgun (WGS) entry which is preliminary data.</text>
</comment>
<dbReference type="Gene3D" id="1.10.287.1700">
    <property type="match status" value="1"/>
</dbReference>
<dbReference type="OrthoDB" id="6465096at2"/>
<keyword evidence="5 11" id="KW-1003">Cell membrane</keyword>
<proteinExistence type="inferred from homology"/>
<comment type="similarity">
    <text evidence="2 11">Belongs to the FliJ family.</text>
</comment>
<evidence type="ECO:0000256" key="7">
    <source>
        <dbReference type="ARBA" id="ARBA00022795"/>
    </source>
</evidence>
<dbReference type="GO" id="GO:0009288">
    <property type="term" value="C:bacterial-type flagellum"/>
    <property type="evidence" value="ECO:0007669"/>
    <property type="project" value="UniProtKB-UniRule"/>
</dbReference>
<dbReference type="PRINTS" id="PR01004">
    <property type="entry name" value="FLGFLIJ"/>
</dbReference>
<keyword evidence="13" id="KW-0282">Flagellum</keyword>
<evidence type="ECO:0000256" key="8">
    <source>
        <dbReference type="ARBA" id="ARBA00022927"/>
    </source>
</evidence>
<dbReference type="GO" id="GO:0005886">
    <property type="term" value="C:plasma membrane"/>
    <property type="evidence" value="ECO:0007669"/>
    <property type="project" value="UniProtKB-SubCell"/>
</dbReference>
<evidence type="ECO:0000256" key="4">
    <source>
        <dbReference type="ARBA" id="ARBA00022448"/>
    </source>
</evidence>
<evidence type="ECO:0000256" key="1">
    <source>
        <dbReference type="ARBA" id="ARBA00004413"/>
    </source>
</evidence>
<evidence type="ECO:0000256" key="3">
    <source>
        <dbReference type="ARBA" id="ARBA00020392"/>
    </source>
</evidence>
<keyword evidence="13" id="KW-0966">Cell projection</keyword>
<evidence type="ECO:0000313" key="14">
    <source>
        <dbReference type="Proteomes" id="UP000234503"/>
    </source>
</evidence>
<dbReference type="GO" id="GO:0003774">
    <property type="term" value="F:cytoskeletal motor activity"/>
    <property type="evidence" value="ECO:0007669"/>
    <property type="project" value="UniProtKB-UniRule"/>
</dbReference>
<evidence type="ECO:0000256" key="10">
    <source>
        <dbReference type="ARBA" id="ARBA00023225"/>
    </source>
</evidence>
<keyword evidence="8 11" id="KW-0653">Protein transport</keyword>
<dbReference type="GO" id="GO:0071973">
    <property type="term" value="P:bacterial-type flagellum-dependent cell motility"/>
    <property type="evidence" value="ECO:0007669"/>
    <property type="project" value="InterPro"/>
</dbReference>
<dbReference type="InterPro" id="IPR053716">
    <property type="entry name" value="Flag_assembly_chemotaxis_eff"/>
</dbReference>
<comment type="subcellular location">
    <subcellularLocation>
        <location evidence="1">Cell membrane</location>
        <topology evidence="1">Peripheral membrane protein</topology>
        <orientation evidence="1">Cytoplasmic side</orientation>
    </subcellularLocation>
</comment>
<protein>
    <recommendedName>
        <fullName evidence="3 11">Flagellar FliJ protein</fullName>
    </recommendedName>
</protein>
<evidence type="ECO:0000256" key="5">
    <source>
        <dbReference type="ARBA" id="ARBA00022475"/>
    </source>
</evidence>
<keyword evidence="6 11" id="KW-0145">Chemotaxis</keyword>
<evidence type="ECO:0000256" key="9">
    <source>
        <dbReference type="ARBA" id="ARBA00023136"/>
    </source>
</evidence>
<evidence type="ECO:0000256" key="2">
    <source>
        <dbReference type="ARBA" id="ARBA00010004"/>
    </source>
</evidence>
<dbReference type="InterPro" id="IPR052570">
    <property type="entry name" value="FliJ"/>
</dbReference>
<name>A0A2N5DWE5_9GAMM</name>
<sequence length="148" mass="17488">MNTLSPMGTLRDLAQKALDQAVTQLGQVRQSHLNAEQQLTMLLSYQDEYRQQLNSTLNGGIDALSWQNYQQFIQTLDKAIEQHRRQLAQWSQRLDQAVSHWQDKQQRLNAYQTLADRAQLQQRVVEGRLDQKRMDEFAQRSTYRNREQ</sequence>
<evidence type="ECO:0000313" key="13">
    <source>
        <dbReference type="EMBL" id="PLR31523.1"/>
    </source>
</evidence>